<reference evidence="6" key="1">
    <citation type="submission" date="2023-05" db="EMBL/GenBank/DDBJ databases">
        <title>Comparative genomics of Bacillaceae isolates and their secondary metabolite potential.</title>
        <authorList>
            <person name="Song L."/>
            <person name="Nielsen L.J."/>
            <person name="Mohite O."/>
            <person name="Xu X."/>
            <person name="Weber T."/>
            <person name="Kovacs A.T."/>
        </authorList>
    </citation>
    <scope>NUCLEOTIDE SEQUENCE</scope>
    <source>
        <strain evidence="6">XLM17</strain>
    </source>
</reference>
<gene>
    <name evidence="6" type="ORF">QNH39_21265</name>
</gene>
<dbReference type="InterPro" id="IPR047788">
    <property type="entry name" value="LysR-like_Sec_metab"/>
</dbReference>
<dbReference type="Pfam" id="PF00126">
    <property type="entry name" value="HTH_1"/>
    <property type="match status" value="1"/>
</dbReference>
<dbReference type="KEGG" id="nnv:QNH39_21265"/>
<dbReference type="InterPro" id="IPR036388">
    <property type="entry name" value="WH-like_DNA-bd_sf"/>
</dbReference>
<dbReference type="AlphaFoldDB" id="A0AA95MR16"/>
<dbReference type="SUPFAM" id="SSF46785">
    <property type="entry name" value="Winged helix' DNA-binding domain"/>
    <property type="match status" value="1"/>
</dbReference>
<dbReference type="PROSITE" id="PS50931">
    <property type="entry name" value="HTH_LYSR"/>
    <property type="match status" value="1"/>
</dbReference>
<comment type="similarity">
    <text evidence="1">Belongs to the LysR transcriptional regulatory family.</text>
</comment>
<dbReference type="SUPFAM" id="SSF53850">
    <property type="entry name" value="Periplasmic binding protein-like II"/>
    <property type="match status" value="1"/>
</dbReference>
<dbReference type="InterPro" id="IPR005119">
    <property type="entry name" value="LysR_subst-bd"/>
</dbReference>
<evidence type="ECO:0000313" key="6">
    <source>
        <dbReference type="EMBL" id="WHY85128.1"/>
    </source>
</evidence>
<dbReference type="Gene3D" id="3.40.190.290">
    <property type="match status" value="1"/>
</dbReference>
<dbReference type="Gene3D" id="1.10.10.10">
    <property type="entry name" value="Winged helix-like DNA-binding domain superfamily/Winged helix DNA-binding domain"/>
    <property type="match status" value="1"/>
</dbReference>
<evidence type="ECO:0000313" key="7">
    <source>
        <dbReference type="Proteomes" id="UP001178288"/>
    </source>
</evidence>
<dbReference type="RefSeq" id="WP_066091186.1">
    <property type="nucleotide sequence ID" value="NZ_CP126114.1"/>
</dbReference>
<dbReference type="GO" id="GO:0003700">
    <property type="term" value="F:DNA-binding transcription factor activity"/>
    <property type="evidence" value="ECO:0007669"/>
    <property type="project" value="InterPro"/>
</dbReference>
<name>A0AA95MR16_9BACI</name>
<dbReference type="PANTHER" id="PTHR30126:SF64">
    <property type="entry name" value="HTH-TYPE TRANSCRIPTIONAL REGULATOR CITR"/>
    <property type="match status" value="1"/>
</dbReference>
<dbReference type="PRINTS" id="PR00039">
    <property type="entry name" value="HTHLYSR"/>
</dbReference>
<keyword evidence="4" id="KW-0804">Transcription</keyword>
<feature type="domain" description="HTH lysR-type" evidence="5">
    <location>
        <begin position="1"/>
        <end position="58"/>
    </location>
</feature>
<dbReference type="Proteomes" id="UP001178288">
    <property type="component" value="Chromosome"/>
</dbReference>
<dbReference type="Pfam" id="PF03466">
    <property type="entry name" value="LysR_substrate"/>
    <property type="match status" value="1"/>
</dbReference>
<evidence type="ECO:0000256" key="3">
    <source>
        <dbReference type="ARBA" id="ARBA00023125"/>
    </source>
</evidence>
<sequence>MDLHQLYVFTKVVEHKSFSKAAEDIFLSQSTVSSHIQGLEKMLGIRLFDRVGRESILTPQGERLYQWALKLLLIKDQALLDLKQGMTELRGMVKIAASSVPGQFIIPEMVKQFRKDYPEVLFHINQSSSKIVAEKVLNGSVDIGILGEKYEDDKLRYIPLLKERLVLITSNRVELSGGTVNIQDIVEYPFIMRNSNSGTNAILERFLKKNNIAKDKLNIFAYIEDGQSLIQFVMQDVGISIISEIAARGYAAKDMLKMYDINGFHDERYFYLVYNINKTQSLLSKLFIDSTSEDLAEKG</sequence>
<dbReference type="PANTHER" id="PTHR30126">
    <property type="entry name" value="HTH-TYPE TRANSCRIPTIONAL REGULATOR"/>
    <property type="match status" value="1"/>
</dbReference>
<keyword evidence="2" id="KW-0805">Transcription regulation</keyword>
<keyword evidence="7" id="KW-1185">Reference proteome</keyword>
<dbReference type="InterPro" id="IPR036390">
    <property type="entry name" value="WH_DNA-bd_sf"/>
</dbReference>
<dbReference type="EMBL" id="CP126114">
    <property type="protein sequence ID" value="WHY85128.1"/>
    <property type="molecule type" value="Genomic_DNA"/>
</dbReference>
<protein>
    <submittedName>
        <fullName evidence="6">Selenium metabolism-associated LysR family transcriptional regulator</fullName>
    </submittedName>
</protein>
<dbReference type="FunFam" id="1.10.10.10:FF:000001">
    <property type="entry name" value="LysR family transcriptional regulator"/>
    <property type="match status" value="1"/>
</dbReference>
<keyword evidence="3" id="KW-0238">DNA-binding</keyword>
<evidence type="ECO:0000256" key="2">
    <source>
        <dbReference type="ARBA" id="ARBA00023015"/>
    </source>
</evidence>
<proteinExistence type="inferred from homology"/>
<dbReference type="NCBIfam" id="NF040786">
    <property type="entry name" value="LysR_Sec_metab"/>
    <property type="match status" value="1"/>
</dbReference>
<dbReference type="InterPro" id="IPR000847">
    <property type="entry name" value="LysR_HTH_N"/>
</dbReference>
<organism evidence="6 7">
    <name type="scientific">Neobacillus novalis</name>
    <dbReference type="NCBI Taxonomy" id="220687"/>
    <lineage>
        <taxon>Bacteria</taxon>
        <taxon>Bacillati</taxon>
        <taxon>Bacillota</taxon>
        <taxon>Bacilli</taxon>
        <taxon>Bacillales</taxon>
        <taxon>Bacillaceae</taxon>
        <taxon>Neobacillus</taxon>
    </lineage>
</organism>
<evidence type="ECO:0000256" key="4">
    <source>
        <dbReference type="ARBA" id="ARBA00023163"/>
    </source>
</evidence>
<evidence type="ECO:0000256" key="1">
    <source>
        <dbReference type="ARBA" id="ARBA00009437"/>
    </source>
</evidence>
<dbReference type="GO" id="GO:0000976">
    <property type="term" value="F:transcription cis-regulatory region binding"/>
    <property type="evidence" value="ECO:0007669"/>
    <property type="project" value="TreeGrafter"/>
</dbReference>
<evidence type="ECO:0000259" key="5">
    <source>
        <dbReference type="PROSITE" id="PS50931"/>
    </source>
</evidence>
<accession>A0AA95MR16</accession>